<dbReference type="FunCoup" id="A0A090M532">
    <property type="interactions" value="622"/>
</dbReference>
<keyword evidence="2" id="KW-0677">Repeat</keyword>
<dbReference type="AlphaFoldDB" id="A0A090M532"/>
<reference evidence="5 6" key="2">
    <citation type="journal article" date="2014" name="BMC Genomics">
        <title>An improved genome of the model marine alga Ostreococcus tauri unfolds by assessing Illumina de novo assemblies.</title>
        <authorList>
            <person name="Blanc-Mathieu R."/>
            <person name="Verhelst B."/>
            <person name="Derelle E."/>
            <person name="Rombauts S."/>
            <person name="Bouget F.Y."/>
            <person name="Carre I."/>
            <person name="Chateau A."/>
            <person name="Eyre-Walker A."/>
            <person name="Grimsley N."/>
            <person name="Moreau H."/>
            <person name="Piegu B."/>
            <person name="Rivals E."/>
            <person name="Schackwitz W."/>
            <person name="Van de Peer Y."/>
            <person name="Piganeau G."/>
        </authorList>
    </citation>
    <scope>NUCLEOTIDE SEQUENCE [LARGE SCALE GENOMIC DNA]</scope>
    <source>
        <strain evidence="6">OTTH 0595 / CCAP 157/2 / RCC745</strain>
    </source>
</reference>
<evidence type="ECO:0000256" key="4">
    <source>
        <dbReference type="SAM" id="MobiDB-lite"/>
    </source>
</evidence>
<dbReference type="InterPro" id="IPR052596">
    <property type="entry name" value="AMBRA1_autophagy"/>
</dbReference>
<sequence>MTRATSIGRDVERENVLEIARAREIGGGHAGPRRVVVNAPSSSTRATTTTRSVDSDAATTSTPWTSATDALGRWGEADAVRRVAGRYVPFSPAPRSTIAVAHSPDGESMASTHGDHTVKVTECATGRLMASLEGHGRTPWVVRFHPTDPHVLASGSLDNTVIVWDLRSQGILARWDFGRSISSLAFYPGSDVLLVNAGHKLYQWKYKKHKFHGQVNASGGETSAHDAIKVLLRTTRSLRAVHFHPTGAPMLLTAEVRDMDLDALGPAYTRDPISGSEVLRNSEYNQEDEVYVARDLHDDVRDRRTVAGRRRDLNAPAKAMSPSCEDTVKINVENAPEQAKHRLHDMLGLNSRRYVTYSMTQIIGRLGTTPVQAAYEERRDALLASSSRSTRRAAAQGGTAGLDQDLPCIVKLKLWEFETQLDEDGEIEIKPLEVLLFMLPQTVLCSEMGAHFSPDGRYIATCQACKPNVSRQDFRYICELRVYSIDSQNFGQVMSARAIKAAHCLTSIQFSPTSEHVLLAYGRRHPSLCLLMADADTFSQLYTILEVFSTKDLRLVRIIPSVDDEVNAACFHPIPGRGIVYGTKEGRLRVLVHSGGPREKRGPVRNAVTDDSPLTVSMRTQRDAQDDEIEVPLGSLRLND</sequence>
<dbReference type="PANTHER" id="PTHR22874:SF1">
    <property type="entry name" value="ACTIVATING MOLECULE IN BECN1-REGULATED AUTOPHAGY PROTEIN 1"/>
    <property type="match status" value="1"/>
</dbReference>
<dbReference type="STRING" id="70448.A0A090M532"/>
<dbReference type="GO" id="GO:1990756">
    <property type="term" value="F:ubiquitin-like ligase-substrate adaptor activity"/>
    <property type="evidence" value="ECO:0007669"/>
    <property type="project" value="TreeGrafter"/>
</dbReference>
<dbReference type="Proteomes" id="UP000009170">
    <property type="component" value="Unassembled WGS sequence"/>
</dbReference>
<keyword evidence="1 3" id="KW-0853">WD repeat</keyword>
<dbReference type="PROSITE" id="PS50082">
    <property type="entry name" value="WD_REPEATS_2"/>
    <property type="match status" value="1"/>
</dbReference>
<protein>
    <submittedName>
        <fullName evidence="5">WD40 repeat</fullName>
    </submittedName>
</protein>
<dbReference type="PROSITE" id="PS00678">
    <property type="entry name" value="WD_REPEATS_1"/>
    <property type="match status" value="1"/>
</dbReference>
<evidence type="ECO:0000313" key="5">
    <source>
        <dbReference type="EMBL" id="CEF99345.1"/>
    </source>
</evidence>
<dbReference type="PANTHER" id="PTHR22874">
    <property type="entry name" value="ACTIVATING MOLECULE IN BECN1-REGULATED AUTOPHAGY PROTEIN 1"/>
    <property type="match status" value="1"/>
</dbReference>
<dbReference type="GO" id="GO:0080008">
    <property type="term" value="C:Cul4-RING E3 ubiquitin ligase complex"/>
    <property type="evidence" value="ECO:0007669"/>
    <property type="project" value="TreeGrafter"/>
</dbReference>
<accession>A0A090M532</accession>
<organism evidence="5 6">
    <name type="scientific">Ostreococcus tauri</name>
    <name type="common">Marine green alga</name>
    <dbReference type="NCBI Taxonomy" id="70448"/>
    <lineage>
        <taxon>Eukaryota</taxon>
        <taxon>Viridiplantae</taxon>
        <taxon>Chlorophyta</taxon>
        <taxon>Mamiellophyceae</taxon>
        <taxon>Mamiellales</taxon>
        <taxon>Bathycoccaceae</taxon>
        <taxon>Ostreococcus</taxon>
    </lineage>
</organism>
<keyword evidence="6" id="KW-1185">Reference proteome</keyword>
<dbReference type="EMBL" id="CAID01000010">
    <property type="protein sequence ID" value="CEF99345.1"/>
    <property type="molecule type" value="Genomic_DNA"/>
</dbReference>
<dbReference type="GO" id="GO:0000045">
    <property type="term" value="P:autophagosome assembly"/>
    <property type="evidence" value="ECO:0007669"/>
    <property type="project" value="TreeGrafter"/>
</dbReference>
<evidence type="ECO:0000313" key="6">
    <source>
        <dbReference type="Proteomes" id="UP000009170"/>
    </source>
</evidence>
<gene>
    <name evidence="5" type="ORF">OT_ostta10g01440</name>
</gene>
<feature type="compositionally biased region" description="Low complexity" evidence="4">
    <location>
        <begin position="41"/>
        <end position="64"/>
    </location>
</feature>
<dbReference type="Pfam" id="PF00400">
    <property type="entry name" value="WD40"/>
    <property type="match status" value="1"/>
</dbReference>
<dbReference type="InterPro" id="IPR001680">
    <property type="entry name" value="WD40_rpt"/>
</dbReference>
<dbReference type="RefSeq" id="XP_003081579.2">
    <property type="nucleotide sequence ID" value="XM_003081531.2"/>
</dbReference>
<dbReference type="GeneID" id="9832310"/>
<evidence type="ECO:0000256" key="3">
    <source>
        <dbReference type="PROSITE-ProRule" id="PRU00221"/>
    </source>
</evidence>
<feature type="region of interest" description="Disordered" evidence="4">
    <location>
        <begin position="28"/>
        <end position="64"/>
    </location>
</feature>
<feature type="repeat" description="WD" evidence="3">
    <location>
        <begin position="132"/>
        <end position="174"/>
    </location>
</feature>
<name>A0A090M532_OSTTA</name>
<dbReference type="Gene3D" id="2.130.10.10">
    <property type="entry name" value="YVTN repeat-like/Quinoprotein amine dehydrogenase"/>
    <property type="match status" value="2"/>
</dbReference>
<dbReference type="KEGG" id="ota:OT_ostta10g01440"/>
<dbReference type="InterPro" id="IPR019775">
    <property type="entry name" value="WD40_repeat_CS"/>
</dbReference>
<dbReference type="OrthoDB" id="6363363at2759"/>
<evidence type="ECO:0000256" key="2">
    <source>
        <dbReference type="ARBA" id="ARBA00022737"/>
    </source>
</evidence>
<dbReference type="InterPro" id="IPR015943">
    <property type="entry name" value="WD40/YVTN_repeat-like_dom_sf"/>
</dbReference>
<proteinExistence type="predicted"/>
<dbReference type="InParanoid" id="A0A090M532"/>
<dbReference type="PROSITE" id="PS50294">
    <property type="entry name" value="WD_REPEATS_REGION"/>
    <property type="match status" value="1"/>
</dbReference>
<evidence type="ECO:0000256" key="1">
    <source>
        <dbReference type="ARBA" id="ARBA00022574"/>
    </source>
</evidence>
<comment type="caution">
    <text evidence="5">The sequence shown here is derived from an EMBL/GenBank/DDBJ whole genome shotgun (WGS) entry which is preliminary data.</text>
</comment>
<dbReference type="GO" id="GO:0000423">
    <property type="term" value="P:mitophagy"/>
    <property type="evidence" value="ECO:0007669"/>
    <property type="project" value="TreeGrafter"/>
</dbReference>
<reference evidence="6" key="1">
    <citation type="journal article" date="2006" name="Proc. Natl. Acad. Sci. U.S.A.">
        <title>Genome analysis of the smallest free-living eukaryote Ostreococcus tauri unveils many unique features.</title>
        <authorList>
            <person name="Derelle E."/>
            <person name="Ferraz C."/>
            <person name="Rombauts S."/>
            <person name="Rouze P."/>
            <person name="Worden A.Z."/>
            <person name="Robbens S."/>
            <person name="Partensky F."/>
            <person name="Degroeve S."/>
            <person name="Echeynie S."/>
            <person name="Cooke R."/>
            <person name="Saeys Y."/>
            <person name="Wuyts J."/>
            <person name="Jabbari K."/>
            <person name="Bowler C."/>
            <person name="Panaud O."/>
            <person name="Piegu B."/>
            <person name="Ball S.G."/>
            <person name="Ral J.-P."/>
            <person name="Bouget F.-Y."/>
            <person name="Piganeau G."/>
            <person name="De Baets B."/>
            <person name="Picard A."/>
            <person name="Delseny M."/>
            <person name="Demaille J."/>
            <person name="Van de Peer Y."/>
            <person name="Moreau H."/>
        </authorList>
    </citation>
    <scope>NUCLEOTIDE SEQUENCE [LARGE SCALE GENOMIC DNA]</scope>
    <source>
        <strain evidence="6">OTTH 0595 / CCAP 157/2 / RCC745</strain>
    </source>
</reference>
<dbReference type="InterPro" id="IPR011047">
    <property type="entry name" value="Quinoprotein_ADH-like_sf"/>
</dbReference>
<dbReference type="SUPFAM" id="SSF50998">
    <property type="entry name" value="Quinoprotein alcohol dehydrogenase-like"/>
    <property type="match status" value="1"/>
</dbReference>
<dbReference type="SMART" id="SM00320">
    <property type="entry name" value="WD40"/>
    <property type="match status" value="3"/>
</dbReference>